<dbReference type="RefSeq" id="WP_075697895.1">
    <property type="nucleotide sequence ID" value="NZ_CP074126.1"/>
</dbReference>
<proteinExistence type="predicted"/>
<organism evidence="1 2">
    <name type="scientific">Pseudovibrio brasiliensis</name>
    <dbReference type="NCBI Taxonomy" id="1898042"/>
    <lineage>
        <taxon>Bacteria</taxon>
        <taxon>Pseudomonadati</taxon>
        <taxon>Pseudomonadota</taxon>
        <taxon>Alphaproteobacteria</taxon>
        <taxon>Hyphomicrobiales</taxon>
        <taxon>Stappiaceae</taxon>
        <taxon>Pseudovibrio</taxon>
    </lineage>
</organism>
<evidence type="ECO:0000313" key="1">
    <source>
        <dbReference type="EMBL" id="QUS55242.1"/>
    </source>
</evidence>
<accession>A0ABX8AKR8</accession>
<sequence length="104" mass="12480">MTNPKLSDQDRIEEMVMLLDEVKCFMHKTSNTFEDYYNFALKNYRRWATASSYGYDLVPAERLEQLCELGSMEAFYKLREEEGKIDPRYDEADPAKQDWSDRWD</sequence>
<gene>
    <name evidence="1" type="ORF">KGB56_18150</name>
</gene>
<keyword evidence="2" id="KW-1185">Reference proteome</keyword>
<dbReference type="EMBL" id="CP074126">
    <property type="protein sequence ID" value="QUS55242.1"/>
    <property type="molecule type" value="Genomic_DNA"/>
</dbReference>
<name>A0ABX8AKR8_9HYPH</name>
<evidence type="ECO:0000313" key="2">
    <source>
        <dbReference type="Proteomes" id="UP000680706"/>
    </source>
</evidence>
<reference evidence="1 2" key="1">
    <citation type="journal article" date="2021" name="Angew. Chem. Int. Ed. Engl.">
        <title>A novel family of nonribosomal peptides modulate collective behavior in Pseudovibrio bacteria isolated from marine sponges.</title>
        <authorList>
            <person name="Ioca L.P."/>
            <person name="Dai Y."/>
            <person name="Kunakom S."/>
            <person name="Diaz-Espinosa J."/>
            <person name="Krunic A."/>
            <person name="Crnkovic C.M."/>
            <person name="Orjala J."/>
            <person name="Sanchez L.M."/>
            <person name="Ferreira A.G."/>
            <person name="Berlinck R.G.S."/>
            <person name="Eustaquio A.S."/>
        </authorList>
    </citation>
    <scope>NUCLEOTIDE SEQUENCE [LARGE SCALE GENOMIC DNA]</scope>
    <source>
        <strain evidence="1 2">Ab134</strain>
    </source>
</reference>
<dbReference type="Proteomes" id="UP000680706">
    <property type="component" value="Chromosome"/>
</dbReference>
<protein>
    <submittedName>
        <fullName evidence="1">Uncharacterized protein</fullName>
    </submittedName>
</protein>